<evidence type="ECO:0000256" key="3">
    <source>
        <dbReference type="RuleBase" id="RU003718"/>
    </source>
</evidence>
<proteinExistence type="inferred from homology"/>
<sequence>MKLLLSLALLVSSCNLASCSPNQQVSESLQSFRQPKNIAFCVSGGGSSHIEWVLSIMEELSNRGHITTFLTRDSHKKFGKKFPVVETVSLGDDSEYLNAFKEFTVNNRHSTLASLSTTLLKAIKPTFEEDYLKTLELFKSRKIDVALCDHFTTSCQEACHTLRIPFLVTSSIAAAPDTEAPYIDCDDLYMRHLSNLEKSFFERVYDKLIVPVKVFLNTFKLVQEQKRRHLALGIKDPVFPHEERWKDSIKLFNTAFGFESARPLGPLVELIGPIIPKSAASVLPEDMDQFLKTHQRVAYIAFGQHAVTNESELTLLLAGLLEAYEKGDIDGMIWSTRGLDGILPSVVTTRSNTTYDIHPHLHQDKFGDFAFLQWAPQTAILQHPSTTVFVTHAGAGSLYEGLQAGKRLVLYPFFADQPRNSHLAEKFGLGLRVDYKGTRDEAAQIIQRVARDVDGFFQSNVNRFQALVQIRSQTGITNGANLVEEVAFMHQDTVLHHRRDVKHDLSFIVAHNLDVYMFGLVTICLPLFVGIYTLNSFFSRDEKVKTQ</sequence>
<dbReference type="InParanoid" id="S2JWP2"/>
<keyword evidence="4" id="KW-1133">Transmembrane helix</keyword>
<keyword evidence="5" id="KW-0732">Signal</keyword>
<dbReference type="SUPFAM" id="SSF53756">
    <property type="entry name" value="UDP-Glycosyltransferase/glycogen phosphorylase"/>
    <property type="match status" value="1"/>
</dbReference>
<dbReference type="InterPro" id="IPR035595">
    <property type="entry name" value="UDP_glycos_trans_CS"/>
</dbReference>
<dbReference type="STRING" id="1220926.S2JWP2"/>
<evidence type="ECO:0000256" key="2">
    <source>
        <dbReference type="ARBA" id="ARBA00022679"/>
    </source>
</evidence>
<feature type="chain" id="PRO_5004497877" evidence="5">
    <location>
        <begin position="20"/>
        <end position="547"/>
    </location>
</feature>
<evidence type="ECO:0000313" key="7">
    <source>
        <dbReference type="Proteomes" id="UP000014254"/>
    </source>
</evidence>
<feature type="signal peptide" evidence="5">
    <location>
        <begin position="1"/>
        <end position="19"/>
    </location>
</feature>
<dbReference type="PANTHER" id="PTHR48043">
    <property type="entry name" value="EG:EG0003.4 PROTEIN-RELATED"/>
    <property type="match status" value="1"/>
</dbReference>
<keyword evidence="2 3" id="KW-0808">Transferase</keyword>
<dbReference type="VEuPathDB" id="FungiDB:HMPREF1544_08975"/>
<comment type="similarity">
    <text evidence="3">Belongs to the UDP-glycosyltransferase family.</text>
</comment>
<dbReference type="AlphaFoldDB" id="S2JWP2"/>
<dbReference type="InterPro" id="IPR002213">
    <property type="entry name" value="UDP_glucos_trans"/>
</dbReference>
<keyword evidence="4" id="KW-0472">Membrane</keyword>
<name>S2JWP2_MUCC1</name>
<dbReference type="GO" id="GO:0008194">
    <property type="term" value="F:UDP-glycosyltransferase activity"/>
    <property type="evidence" value="ECO:0007669"/>
    <property type="project" value="InterPro"/>
</dbReference>
<dbReference type="Proteomes" id="UP000014254">
    <property type="component" value="Unassembled WGS sequence"/>
</dbReference>
<protein>
    <submittedName>
        <fullName evidence="6">Uncharacterized protein</fullName>
    </submittedName>
</protein>
<keyword evidence="1 3" id="KW-0328">Glycosyltransferase</keyword>
<dbReference type="PROSITE" id="PS00375">
    <property type="entry name" value="UDPGT"/>
    <property type="match status" value="1"/>
</dbReference>
<dbReference type="OMA" id="WAHAGLL"/>
<dbReference type="CDD" id="cd03784">
    <property type="entry name" value="GT1_Gtf-like"/>
    <property type="match status" value="1"/>
</dbReference>
<keyword evidence="4" id="KW-0812">Transmembrane</keyword>
<feature type="transmembrane region" description="Helical" evidence="4">
    <location>
        <begin position="515"/>
        <end position="538"/>
    </location>
</feature>
<evidence type="ECO:0000256" key="5">
    <source>
        <dbReference type="SAM" id="SignalP"/>
    </source>
</evidence>
<dbReference type="EMBL" id="KE124044">
    <property type="protein sequence ID" value="EPB84255.1"/>
    <property type="molecule type" value="Genomic_DNA"/>
</dbReference>
<dbReference type="OrthoDB" id="5835829at2759"/>
<evidence type="ECO:0000313" key="6">
    <source>
        <dbReference type="EMBL" id="EPB84255.1"/>
    </source>
</evidence>
<organism evidence="6 7">
    <name type="scientific">Mucor circinelloides f. circinelloides (strain 1006PhL)</name>
    <name type="common">Mucormycosis agent</name>
    <name type="synonym">Calyptromyces circinelloides</name>
    <dbReference type="NCBI Taxonomy" id="1220926"/>
    <lineage>
        <taxon>Eukaryota</taxon>
        <taxon>Fungi</taxon>
        <taxon>Fungi incertae sedis</taxon>
        <taxon>Mucoromycota</taxon>
        <taxon>Mucoromycotina</taxon>
        <taxon>Mucoromycetes</taxon>
        <taxon>Mucorales</taxon>
        <taxon>Mucorineae</taxon>
        <taxon>Mucoraceae</taxon>
        <taxon>Mucor</taxon>
    </lineage>
</organism>
<keyword evidence="7" id="KW-1185">Reference proteome</keyword>
<dbReference type="eggNOG" id="KOG1192">
    <property type="taxonomic scope" value="Eukaryota"/>
</dbReference>
<dbReference type="Gene3D" id="3.40.50.2000">
    <property type="entry name" value="Glycogen Phosphorylase B"/>
    <property type="match status" value="2"/>
</dbReference>
<dbReference type="Pfam" id="PF00201">
    <property type="entry name" value="UDPGT"/>
    <property type="match status" value="1"/>
</dbReference>
<evidence type="ECO:0000256" key="1">
    <source>
        <dbReference type="ARBA" id="ARBA00022676"/>
    </source>
</evidence>
<reference evidence="7" key="1">
    <citation type="submission" date="2013-05" db="EMBL/GenBank/DDBJ databases">
        <title>The Genome sequence of Mucor circinelloides f. circinelloides 1006PhL.</title>
        <authorList>
            <consortium name="The Broad Institute Genomics Platform"/>
            <person name="Cuomo C."/>
            <person name="Earl A."/>
            <person name="Findley K."/>
            <person name="Lee S.C."/>
            <person name="Walker B."/>
            <person name="Young S."/>
            <person name="Zeng Q."/>
            <person name="Gargeya S."/>
            <person name="Fitzgerald M."/>
            <person name="Haas B."/>
            <person name="Abouelleil A."/>
            <person name="Allen A.W."/>
            <person name="Alvarado L."/>
            <person name="Arachchi H.M."/>
            <person name="Berlin A.M."/>
            <person name="Chapman S.B."/>
            <person name="Gainer-Dewar J."/>
            <person name="Goldberg J."/>
            <person name="Griggs A."/>
            <person name="Gujja S."/>
            <person name="Hansen M."/>
            <person name="Howarth C."/>
            <person name="Imamovic A."/>
            <person name="Ireland A."/>
            <person name="Larimer J."/>
            <person name="McCowan C."/>
            <person name="Murphy C."/>
            <person name="Pearson M."/>
            <person name="Poon T.W."/>
            <person name="Priest M."/>
            <person name="Roberts A."/>
            <person name="Saif S."/>
            <person name="Shea T."/>
            <person name="Sisk P."/>
            <person name="Sykes S."/>
            <person name="Wortman J."/>
            <person name="Nusbaum C."/>
            <person name="Birren B."/>
        </authorList>
    </citation>
    <scope>NUCLEOTIDE SEQUENCE [LARGE SCALE GENOMIC DNA]</scope>
    <source>
        <strain evidence="7">1006PhL</strain>
    </source>
</reference>
<dbReference type="InterPro" id="IPR050271">
    <property type="entry name" value="UDP-glycosyltransferase"/>
</dbReference>
<dbReference type="PANTHER" id="PTHR48043:SF145">
    <property type="entry name" value="FI06409P-RELATED"/>
    <property type="match status" value="1"/>
</dbReference>
<accession>S2JWP2</accession>
<gene>
    <name evidence="6" type="ORF">HMPREF1544_08975</name>
</gene>
<evidence type="ECO:0000256" key="4">
    <source>
        <dbReference type="SAM" id="Phobius"/>
    </source>
</evidence>